<protein>
    <submittedName>
        <fullName evidence="1">Uncharacterized protein</fullName>
    </submittedName>
</protein>
<dbReference type="EMBL" id="CP022714">
    <property type="protein sequence ID" value="ASU13976.1"/>
    <property type="molecule type" value="Genomic_DNA"/>
</dbReference>
<sequence>MEIQLNSLIKIKEKFIENRYREVIPRDFISTRNIYMHWKVPPISEINGEKIVDCWPPLPYCDIKFMPFLEFNNSSSSLGLHNPIEDMIAIPYKQGDYVYRFRLDEIQKATFFSKELRFFKFYKKSISKEIYKIISERYHRVSKSRWNLDGIFWDNNSWNDIKMVVVAIENIEDAQNCQYSISFPSIFRMSYTNKTRLKEVEQLIINEIEELIPHAKPKNLENHREKIFDFLSIQNEYNSKYFDPNKVYLGAKIEDDLKKIEKEFQDFEANYPLVFNVKTLETYEKILEKFEKYNIKKFNLEKDDRSKILISWLDKFGPEYQKHCINLFGKEGEKYYDEIEKWTHKINLVQIFQIMFGPLIDFVWTRSNYYITKPDAIILKSWGSLDPSKFELYYFGGVEYGIYNEILEQFDSKHPVFWLNTGYEPSGRTGTNGWIPDIITKNLILIYRDGENILYWIGKSPFYHHVYNGKYFPLNLYYNKKISDIERDIFLRQNKDPEFYSYKYDLNIDVIRRTNEQLSKLFDYINLYEKNYKKNNLNEHFENFLHKSDLLTKSARRKLSAFERTSFFTKHKKTVNYINPEKNEYYDFRFNALYKK</sequence>
<gene>
    <name evidence="1" type="ORF">CIB43_00059</name>
</gene>
<name>A0A223M958_MESHO</name>
<proteinExistence type="predicted"/>
<evidence type="ECO:0000313" key="1">
    <source>
        <dbReference type="EMBL" id="ASU13976.1"/>
    </source>
</evidence>
<evidence type="ECO:0000313" key="2">
    <source>
        <dbReference type="Proteomes" id="UP000215452"/>
    </source>
</evidence>
<reference evidence="1 2" key="1">
    <citation type="submission" date="2017-08" db="EMBL/GenBank/DDBJ databases">
        <title>The complete genome sequence of a Mycoplasma hyopneumoniae isolate in Korea.</title>
        <authorList>
            <person name="Han J."/>
            <person name="Lee N."/>
        </authorList>
    </citation>
    <scope>NUCLEOTIDE SEQUENCE [LARGE SCALE GENOMIC DNA]</scope>
    <source>
        <strain evidence="1 2">KM014</strain>
    </source>
</reference>
<dbReference type="Proteomes" id="UP000215452">
    <property type="component" value="Chromosome"/>
</dbReference>
<organism evidence="1 2">
    <name type="scientific">Mesomycoplasma hyopneumoniae</name>
    <name type="common">Mycoplasma hyopneumoniae</name>
    <dbReference type="NCBI Taxonomy" id="2099"/>
    <lineage>
        <taxon>Bacteria</taxon>
        <taxon>Bacillati</taxon>
        <taxon>Mycoplasmatota</taxon>
        <taxon>Mycoplasmoidales</taxon>
        <taxon>Metamycoplasmataceae</taxon>
        <taxon>Mesomycoplasma</taxon>
    </lineage>
</organism>
<dbReference type="AlphaFoldDB" id="A0A223M958"/>
<accession>A0A223M958</accession>
<dbReference type="RefSeq" id="WP_094521510.1">
    <property type="nucleotide sequence ID" value="NZ_CP143978.1"/>
</dbReference>